<organism evidence="3 4">
    <name type="scientific">Coprococcus comes</name>
    <dbReference type="NCBI Taxonomy" id="410072"/>
    <lineage>
        <taxon>Bacteria</taxon>
        <taxon>Bacillati</taxon>
        <taxon>Bacillota</taxon>
        <taxon>Clostridia</taxon>
        <taxon>Lachnospirales</taxon>
        <taxon>Lachnospiraceae</taxon>
        <taxon>Coprococcus</taxon>
    </lineage>
</organism>
<dbReference type="InterPro" id="IPR050834">
    <property type="entry name" value="Glycosyltransf_2"/>
</dbReference>
<evidence type="ECO:0000313" key="4">
    <source>
        <dbReference type="Proteomes" id="UP000286595"/>
    </source>
</evidence>
<comment type="similarity">
    <text evidence="1">Belongs to the glycosyltransferase 2 family.</text>
</comment>
<dbReference type="SUPFAM" id="SSF53448">
    <property type="entry name" value="Nucleotide-diphospho-sugar transferases"/>
    <property type="match status" value="1"/>
</dbReference>
<feature type="domain" description="Glycosyltransferase 2-like" evidence="2">
    <location>
        <begin position="3"/>
        <end position="168"/>
    </location>
</feature>
<evidence type="ECO:0000313" key="3">
    <source>
        <dbReference type="EMBL" id="RHG60871.1"/>
    </source>
</evidence>
<proteinExistence type="inferred from homology"/>
<dbReference type="AlphaFoldDB" id="A0A3R6GF18"/>
<reference evidence="3 4" key="1">
    <citation type="submission" date="2018-08" db="EMBL/GenBank/DDBJ databases">
        <title>A genome reference for cultivated species of the human gut microbiota.</title>
        <authorList>
            <person name="Zou Y."/>
            <person name="Xue W."/>
            <person name="Luo G."/>
        </authorList>
    </citation>
    <scope>NUCLEOTIDE SEQUENCE [LARGE SCALE GENOMIC DNA]</scope>
    <source>
        <strain evidence="3 4">AM22-12LB</strain>
    </source>
</reference>
<protein>
    <submittedName>
        <fullName evidence="3">Glycosyltransferase</fullName>
    </submittedName>
</protein>
<dbReference type="Gene3D" id="3.90.550.10">
    <property type="entry name" value="Spore Coat Polysaccharide Biosynthesis Protein SpsA, Chain A"/>
    <property type="match status" value="1"/>
</dbReference>
<name>A0A3R6GF18_9FIRM</name>
<dbReference type="RefSeq" id="WP_118217750.1">
    <property type="nucleotide sequence ID" value="NZ_QRIM01000006.1"/>
</dbReference>
<gene>
    <name evidence="3" type="ORF">DW252_06820</name>
</gene>
<accession>A0A3R6GF18</accession>
<dbReference type="Proteomes" id="UP000286595">
    <property type="component" value="Unassembled WGS sequence"/>
</dbReference>
<keyword evidence="3" id="KW-0808">Transferase</keyword>
<dbReference type="PANTHER" id="PTHR43685">
    <property type="entry name" value="GLYCOSYLTRANSFERASE"/>
    <property type="match status" value="1"/>
</dbReference>
<dbReference type="Pfam" id="PF00535">
    <property type="entry name" value="Glycos_transf_2"/>
    <property type="match status" value="1"/>
</dbReference>
<evidence type="ECO:0000259" key="2">
    <source>
        <dbReference type="Pfam" id="PF00535"/>
    </source>
</evidence>
<dbReference type="InterPro" id="IPR029044">
    <property type="entry name" value="Nucleotide-diphossugar_trans"/>
</dbReference>
<dbReference type="GO" id="GO:0016740">
    <property type="term" value="F:transferase activity"/>
    <property type="evidence" value="ECO:0007669"/>
    <property type="project" value="UniProtKB-KW"/>
</dbReference>
<comment type="caution">
    <text evidence="3">The sequence shown here is derived from an EMBL/GenBank/DDBJ whole genome shotgun (WGS) entry which is preliminary data.</text>
</comment>
<dbReference type="InterPro" id="IPR001173">
    <property type="entry name" value="Glyco_trans_2-like"/>
</dbReference>
<dbReference type="PANTHER" id="PTHR43685:SF11">
    <property type="entry name" value="GLYCOSYLTRANSFERASE TAGX-RELATED"/>
    <property type="match status" value="1"/>
</dbReference>
<dbReference type="EMBL" id="QRIM01000006">
    <property type="protein sequence ID" value="RHG60871.1"/>
    <property type="molecule type" value="Genomic_DNA"/>
</dbReference>
<evidence type="ECO:0000256" key="1">
    <source>
        <dbReference type="ARBA" id="ARBA00006739"/>
    </source>
</evidence>
<sequence>MISLVMTTYNGLKYISEQLESIKNQTVLPDEVLIYDDRSTDGTYEYVQEYIKTNKLDKWNVVRNKENKGYSLNFSDAMKESHGDIVFLCDQDDIWHLDKIKVMSEIMNSHPEIQLLASNVHPFYDGEHPQKVNFEKFYGQLVKINRIGSWIKPARPGCSMCFRRCLLENYDDVWFENYAHDCLLWGKAVLSETAYIYNEDTIEFRRHDKNASSRGGGSLKYRLEGLNTEIDIISRMLLFCKKDIRHEKYISFLSEQLVVYKKRKNILETKNVIRAFLAFPYIKYYGRSRFWMTDIFYCLKR</sequence>